<reference evidence="3 4" key="1">
    <citation type="submission" date="2019-11" db="EMBL/GenBank/DDBJ databases">
        <title>Agromyces kandeliae sp. nov., isolated from mangrove soil.</title>
        <authorList>
            <person name="Wang R."/>
        </authorList>
    </citation>
    <scope>NUCLEOTIDE SEQUENCE [LARGE SCALE GENOMIC DNA]</scope>
    <source>
        <strain evidence="3 4">Q22</strain>
    </source>
</reference>
<evidence type="ECO:0000313" key="3">
    <source>
        <dbReference type="EMBL" id="MRX43952.1"/>
    </source>
</evidence>
<protein>
    <submittedName>
        <fullName evidence="3">Glycosyl transferase</fullName>
    </submittedName>
</protein>
<dbReference type="Gene3D" id="3.40.50.2000">
    <property type="entry name" value="Glycogen Phosphorylase B"/>
    <property type="match status" value="2"/>
</dbReference>
<evidence type="ECO:0000259" key="2">
    <source>
        <dbReference type="Pfam" id="PF06722"/>
    </source>
</evidence>
<dbReference type="PANTHER" id="PTHR48050:SF13">
    <property type="entry name" value="STEROL 3-BETA-GLUCOSYLTRANSFERASE UGT80A2"/>
    <property type="match status" value="1"/>
</dbReference>
<comment type="caution">
    <text evidence="3">The sequence shown here is derived from an EMBL/GenBank/DDBJ whole genome shotgun (WGS) entry which is preliminary data.</text>
</comment>
<dbReference type="InterPro" id="IPR002213">
    <property type="entry name" value="UDP_glucos_trans"/>
</dbReference>
<keyword evidence="1 3" id="KW-0808">Transferase</keyword>
<feature type="domain" description="Erythromycin biosynthesis protein CIII-like C-terminal" evidence="2">
    <location>
        <begin position="291"/>
        <end position="411"/>
    </location>
</feature>
<organism evidence="3 4">
    <name type="scientific">Agromyces kandeliae</name>
    <dbReference type="NCBI Taxonomy" id="2666141"/>
    <lineage>
        <taxon>Bacteria</taxon>
        <taxon>Bacillati</taxon>
        <taxon>Actinomycetota</taxon>
        <taxon>Actinomycetes</taxon>
        <taxon>Micrococcales</taxon>
        <taxon>Microbacteriaceae</taxon>
        <taxon>Agromyces</taxon>
    </lineage>
</organism>
<name>A0A6L5R1Z7_9MICO</name>
<dbReference type="InterPro" id="IPR035595">
    <property type="entry name" value="UDP_glycos_trans_CS"/>
</dbReference>
<proteinExistence type="predicted"/>
<dbReference type="GO" id="GO:0016758">
    <property type="term" value="F:hexosyltransferase activity"/>
    <property type="evidence" value="ECO:0007669"/>
    <property type="project" value="UniProtKB-ARBA"/>
</dbReference>
<dbReference type="EMBL" id="WKJD01000012">
    <property type="protein sequence ID" value="MRX43952.1"/>
    <property type="molecule type" value="Genomic_DNA"/>
</dbReference>
<keyword evidence="4" id="KW-1185">Reference proteome</keyword>
<gene>
    <name evidence="3" type="ORF">GJR97_09465</name>
</gene>
<dbReference type="SUPFAM" id="SSF53756">
    <property type="entry name" value="UDP-Glycosyltransferase/glycogen phosphorylase"/>
    <property type="match status" value="1"/>
</dbReference>
<evidence type="ECO:0000313" key="4">
    <source>
        <dbReference type="Proteomes" id="UP000476511"/>
    </source>
</evidence>
<dbReference type="AlphaFoldDB" id="A0A6L5R1Z7"/>
<dbReference type="PROSITE" id="PS00375">
    <property type="entry name" value="UDPGT"/>
    <property type="match status" value="1"/>
</dbReference>
<evidence type="ECO:0000256" key="1">
    <source>
        <dbReference type="ARBA" id="ARBA00022679"/>
    </source>
</evidence>
<sequence>MSDARRTFLFMPESAYGPTNNCIGIANELLKQGHRVVFAAERSWQGKLTALGFEEDLVDLAPVEEPAEGAEEAEQDAGQFWKDYIKEVAPEFRKTTAEQLETVTLPIWEELVNGAKYCEPQLRAIIGRVQPDVIIEDNVLTFPALVTAGVPFVRIVSCNPLEVPGDGIAPVFSGLGKDDREGWAAFRAEYERTHRPLWESFDAWVQEQGAPPLPDLEFIHTGDANLYVFPEELDYTDERPLDESWHRLDSSVRETEQAPADLPASFTDDSRPLVYFSLGSLGSADVDLMKRVIAALAELPVDVIVSKGPLHDEFELAENMWGAEFLPQTKLLPLADLVITHGGNNTTTEAMHFGKPMILLPLFWDQYDNAQRVDEQGYGRRLDTYGFTPDELRAAVRGILADDALRARSEAAGAAIRSRHGVAKAAEIIAGVGLPVGAGIGAASAGAE</sequence>
<dbReference type="PANTHER" id="PTHR48050">
    <property type="entry name" value="STEROL 3-BETA-GLUCOSYLTRANSFERASE"/>
    <property type="match status" value="1"/>
</dbReference>
<dbReference type="Proteomes" id="UP000476511">
    <property type="component" value="Unassembled WGS sequence"/>
</dbReference>
<accession>A0A6L5R1Z7</accession>
<dbReference type="InterPro" id="IPR010610">
    <property type="entry name" value="EryCIII-like_C"/>
</dbReference>
<dbReference type="GO" id="GO:0017000">
    <property type="term" value="P:antibiotic biosynthetic process"/>
    <property type="evidence" value="ECO:0007669"/>
    <property type="project" value="UniProtKB-ARBA"/>
</dbReference>
<dbReference type="GO" id="GO:0008194">
    <property type="term" value="F:UDP-glycosyltransferase activity"/>
    <property type="evidence" value="ECO:0007669"/>
    <property type="project" value="InterPro"/>
</dbReference>
<dbReference type="InterPro" id="IPR050426">
    <property type="entry name" value="Glycosyltransferase_28"/>
</dbReference>
<dbReference type="CDD" id="cd03784">
    <property type="entry name" value="GT1_Gtf-like"/>
    <property type="match status" value="1"/>
</dbReference>
<dbReference type="Pfam" id="PF06722">
    <property type="entry name" value="EryCIII-like_C"/>
    <property type="match status" value="1"/>
</dbReference>